<keyword evidence="3" id="KW-0325">Glycoprotein</keyword>
<dbReference type="OrthoDB" id="443318at2759"/>
<dbReference type="Proteomes" id="UP000789342">
    <property type="component" value="Unassembled WGS sequence"/>
</dbReference>
<evidence type="ECO:0000256" key="3">
    <source>
        <dbReference type="ARBA" id="ARBA00023180"/>
    </source>
</evidence>
<dbReference type="GO" id="GO:0004185">
    <property type="term" value="F:serine-type carboxypeptidase activity"/>
    <property type="evidence" value="ECO:0007669"/>
    <property type="project" value="InterPro"/>
</dbReference>
<protein>
    <submittedName>
        <fullName evidence="4">8782_t:CDS:1</fullName>
    </submittedName>
</protein>
<comment type="similarity">
    <text evidence="1">Belongs to the peptidase S10 family.</text>
</comment>
<dbReference type="InterPro" id="IPR029058">
    <property type="entry name" value="AB_hydrolase_fold"/>
</dbReference>
<keyword evidence="5" id="KW-1185">Reference proteome</keyword>
<dbReference type="AlphaFoldDB" id="A0A9N9NLP6"/>
<dbReference type="EMBL" id="CAJVPV010032429">
    <property type="protein sequence ID" value="CAG8744908.1"/>
    <property type="molecule type" value="Genomic_DNA"/>
</dbReference>
<proteinExistence type="inferred from homology"/>
<evidence type="ECO:0000313" key="5">
    <source>
        <dbReference type="Proteomes" id="UP000789342"/>
    </source>
</evidence>
<gene>
    <name evidence="4" type="ORF">AMORRO_LOCUS14967</name>
</gene>
<comment type="caution">
    <text evidence="4">The sequence shown here is derived from an EMBL/GenBank/DDBJ whole genome shotgun (WGS) entry which is preliminary data.</text>
</comment>
<accession>A0A9N9NLP6</accession>
<dbReference type="Gene3D" id="3.40.50.1820">
    <property type="entry name" value="alpha/beta hydrolase"/>
    <property type="match status" value="1"/>
</dbReference>
<dbReference type="SUPFAM" id="SSF53474">
    <property type="entry name" value="alpha/beta-Hydrolases"/>
    <property type="match status" value="1"/>
</dbReference>
<reference evidence="4" key="1">
    <citation type="submission" date="2021-06" db="EMBL/GenBank/DDBJ databases">
        <authorList>
            <person name="Kallberg Y."/>
            <person name="Tangrot J."/>
            <person name="Rosling A."/>
        </authorList>
    </citation>
    <scope>NUCLEOTIDE SEQUENCE</scope>
    <source>
        <strain evidence="4">CL551</strain>
    </source>
</reference>
<dbReference type="Pfam" id="PF00450">
    <property type="entry name" value="Peptidase_S10"/>
    <property type="match status" value="1"/>
</dbReference>
<dbReference type="InterPro" id="IPR001563">
    <property type="entry name" value="Peptidase_S10"/>
</dbReference>
<dbReference type="GO" id="GO:0006508">
    <property type="term" value="P:proteolysis"/>
    <property type="evidence" value="ECO:0007669"/>
    <property type="project" value="InterPro"/>
</dbReference>
<keyword evidence="2" id="KW-0121">Carboxypeptidase</keyword>
<organism evidence="4 5">
    <name type="scientific">Acaulospora morrowiae</name>
    <dbReference type="NCBI Taxonomy" id="94023"/>
    <lineage>
        <taxon>Eukaryota</taxon>
        <taxon>Fungi</taxon>
        <taxon>Fungi incertae sedis</taxon>
        <taxon>Mucoromycota</taxon>
        <taxon>Glomeromycotina</taxon>
        <taxon>Glomeromycetes</taxon>
        <taxon>Diversisporales</taxon>
        <taxon>Acaulosporaceae</taxon>
        <taxon>Acaulospora</taxon>
    </lineage>
</organism>
<evidence type="ECO:0000256" key="2">
    <source>
        <dbReference type="ARBA" id="ARBA00022645"/>
    </source>
</evidence>
<feature type="non-terminal residue" evidence="4">
    <location>
        <position position="172"/>
    </location>
</feature>
<sequence length="172" mass="19960">MTVGAFEDFSGLNYFDVRVSNLTTVVSYDFVTFLNQPQVMKALGAKSSAENCNCDIYWAFQAAGDGGRSFKNHVGYLLDRGIRVLTYNGDADYILNWFGTRNWTNALEWNHKREFNNASFEEWFVKGKPAGQYQQANGFWFVRFYDSGHVVPYYQPLRSLYMFEKWVNLLSL</sequence>
<evidence type="ECO:0000313" key="4">
    <source>
        <dbReference type="EMBL" id="CAG8744908.1"/>
    </source>
</evidence>
<name>A0A9N9NLP6_9GLOM</name>
<keyword evidence="2" id="KW-0378">Hydrolase</keyword>
<evidence type="ECO:0000256" key="1">
    <source>
        <dbReference type="ARBA" id="ARBA00009431"/>
    </source>
</evidence>
<keyword evidence="2" id="KW-0645">Protease</keyword>